<accession>A0ABQ7JA76</accession>
<evidence type="ECO:0000313" key="1">
    <source>
        <dbReference type="EMBL" id="KAF8820907.1"/>
    </source>
</evidence>
<dbReference type="EMBL" id="JADAQX010000273">
    <property type="protein sequence ID" value="KAF8820907.1"/>
    <property type="molecule type" value="Genomic_DNA"/>
</dbReference>
<dbReference type="Proteomes" id="UP000823046">
    <property type="component" value="Unassembled WGS sequence"/>
</dbReference>
<name>A0ABQ7JA76_9APIC</name>
<protein>
    <submittedName>
        <fullName evidence="1">Uncharacterized protein</fullName>
    </submittedName>
</protein>
<reference evidence="1 2" key="1">
    <citation type="journal article" date="2020" name="bioRxiv">
        <title>Metabolic contributions of an alphaproteobacterial endosymbiont in the apicomplexan Cardiosporidium cionae.</title>
        <authorList>
            <person name="Hunter E.S."/>
            <person name="Paight C.J."/>
            <person name="Lane C.E."/>
        </authorList>
    </citation>
    <scope>NUCLEOTIDE SEQUENCE [LARGE SCALE GENOMIC DNA]</scope>
    <source>
        <strain evidence="1">ESH_2018</strain>
    </source>
</reference>
<organism evidence="1 2">
    <name type="scientific">Cardiosporidium cionae</name>
    <dbReference type="NCBI Taxonomy" id="476202"/>
    <lineage>
        <taxon>Eukaryota</taxon>
        <taxon>Sar</taxon>
        <taxon>Alveolata</taxon>
        <taxon>Apicomplexa</taxon>
        <taxon>Aconoidasida</taxon>
        <taxon>Nephromycida</taxon>
        <taxon>Cardiosporidium</taxon>
    </lineage>
</organism>
<comment type="caution">
    <text evidence="1">The sequence shown here is derived from an EMBL/GenBank/DDBJ whole genome shotgun (WGS) entry which is preliminary data.</text>
</comment>
<evidence type="ECO:0000313" key="2">
    <source>
        <dbReference type="Proteomes" id="UP000823046"/>
    </source>
</evidence>
<proteinExistence type="predicted"/>
<keyword evidence="2" id="KW-1185">Reference proteome</keyword>
<gene>
    <name evidence="1" type="ORF">IE077_002675</name>
</gene>
<sequence length="131" mass="14634">MRFGVLRQSYRHPQTLQLINRSAINLASLSSVIHELAMAGKSSEIACFGESLAELLTGISSLTRANKNTRIRFFTNGMANEIRGRLPMYDEIISTVRAVGCYAEAVFCDILLVTRHIASKEKQQLSAFSFY</sequence>